<protein>
    <submittedName>
        <fullName evidence="5">Helix-turn-helix transcriptional regulator</fullName>
    </submittedName>
</protein>
<evidence type="ECO:0000256" key="2">
    <source>
        <dbReference type="ARBA" id="ARBA00023125"/>
    </source>
</evidence>
<dbReference type="PROSITE" id="PS01124">
    <property type="entry name" value="HTH_ARAC_FAMILY_2"/>
    <property type="match status" value="1"/>
</dbReference>
<dbReference type="InterPro" id="IPR011051">
    <property type="entry name" value="RmlC_Cupin_sf"/>
</dbReference>
<organism evidence="5 6">
    <name type="scientific">Acetobacter thailandicus</name>
    <dbReference type="NCBI Taxonomy" id="1502842"/>
    <lineage>
        <taxon>Bacteria</taxon>
        <taxon>Pseudomonadati</taxon>
        <taxon>Pseudomonadota</taxon>
        <taxon>Alphaproteobacteria</taxon>
        <taxon>Acetobacterales</taxon>
        <taxon>Acetobacteraceae</taxon>
        <taxon>Acetobacter</taxon>
    </lineage>
</organism>
<dbReference type="InterPro" id="IPR003313">
    <property type="entry name" value="AraC-bd"/>
</dbReference>
<dbReference type="Pfam" id="PF12833">
    <property type="entry name" value="HTH_18"/>
    <property type="match status" value="1"/>
</dbReference>
<dbReference type="EMBL" id="JAPIUZ010000002">
    <property type="protein sequence ID" value="MCX2563341.1"/>
    <property type="molecule type" value="Genomic_DNA"/>
</dbReference>
<accession>A0ABT3QDH7</accession>
<dbReference type="SUPFAM" id="SSF51182">
    <property type="entry name" value="RmlC-like cupins"/>
    <property type="match status" value="1"/>
</dbReference>
<dbReference type="InterPro" id="IPR009057">
    <property type="entry name" value="Homeodomain-like_sf"/>
</dbReference>
<sequence length="263" mass="28785">MLPSQIAPEDFDPDTSYQPAIALSLEFTRYELDAPAHTHRKGQLILALHGAVTFTAANGIWIVPPNCGVWVPGGVVHSNRATDNAHLAFLFVEPGAAALPDYCCTLGISAIVREMILHLAGLSSDYSANSHTARLVRVLLDELTLMPEERLNLPVSDHPKVREIAKALTSNPADRATMAIWAERVALSERSLARLIVQETGLTFGRWRQQLQLIIALRELAKGVAVQKVSEALGYESVTAFIQMFKKALGKTPARYFEHGGQV</sequence>
<keyword evidence="1" id="KW-0805">Transcription regulation</keyword>
<evidence type="ECO:0000313" key="6">
    <source>
        <dbReference type="Proteomes" id="UP001301152"/>
    </source>
</evidence>
<evidence type="ECO:0000259" key="4">
    <source>
        <dbReference type="PROSITE" id="PS01124"/>
    </source>
</evidence>
<dbReference type="InterPro" id="IPR014710">
    <property type="entry name" value="RmlC-like_jellyroll"/>
</dbReference>
<dbReference type="SUPFAM" id="SSF46689">
    <property type="entry name" value="Homeodomain-like"/>
    <property type="match status" value="1"/>
</dbReference>
<keyword evidence="6" id="KW-1185">Reference proteome</keyword>
<dbReference type="Pfam" id="PF02311">
    <property type="entry name" value="AraC_binding"/>
    <property type="match status" value="1"/>
</dbReference>
<dbReference type="PANTHER" id="PTHR11019:SF199">
    <property type="entry name" value="HTH-TYPE TRANSCRIPTIONAL REGULATOR NIMR"/>
    <property type="match status" value="1"/>
</dbReference>
<evidence type="ECO:0000256" key="1">
    <source>
        <dbReference type="ARBA" id="ARBA00023015"/>
    </source>
</evidence>
<dbReference type="RefSeq" id="WP_173559079.1">
    <property type="nucleotide sequence ID" value="NZ_JAPIUZ010000002.1"/>
</dbReference>
<keyword evidence="3" id="KW-0804">Transcription</keyword>
<gene>
    <name evidence="5" type="ORF">OQ497_05105</name>
</gene>
<evidence type="ECO:0000313" key="5">
    <source>
        <dbReference type="EMBL" id="MCX2563341.1"/>
    </source>
</evidence>
<name>A0ABT3QDH7_9PROT</name>
<dbReference type="PANTHER" id="PTHR11019">
    <property type="entry name" value="HTH-TYPE TRANSCRIPTIONAL REGULATOR NIMR"/>
    <property type="match status" value="1"/>
</dbReference>
<comment type="caution">
    <text evidence="5">The sequence shown here is derived from an EMBL/GenBank/DDBJ whole genome shotgun (WGS) entry which is preliminary data.</text>
</comment>
<keyword evidence="2" id="KW-0238">DNA-binding</keyword>
<feature type="domain" description="HTH araC/xylS-type" evidence="4">
    <location>
        <begin position="162"/>
        <end position="259"/>
    </location>
</feature>
<evidence type="ECO:0000256" key="3">
    <source>
        <dbReference type="ARBA" id="ARBA00023163"/>
    </source>
</evidence>
<dbReference type="InterPro" id="IPR018062">
    <property type="entry name" value="HTH_AraC-typ_CS"/>
</dbReference>
<dbReference type="Gene3D" id="1.10.10.60">
    <property type="entry name" value="Homeodomain-like"/>
    <property type="match status" value="1"/>
</dbReference>
<dbReference type="PROSITE" id="PS00041">
    <property type="entry name" value="HTH_ARAC_FAMILY_1"/>
    <property type="match status" value="1"/>
</dbReference>
<dbReference type="Gene3D" id="2.60.120.10">
    <property type="entry name" value="Jelly Rolls"/>
    <property type="match status" value="1"/>
</dbReference>
<dbReference type="Proteomes" id="UP001301152">
    <property type="component" value="Unassembled WGS sequence"/>
</dbReference>
<reference evidence="5 6" key="1">
    <citation type="submission" date="2022-11" db="EMBL/GenBank/DDBJ databases">
        <title>Genome sequencing of Acetobacter type strain.</title>
        <authorList>
            <person name="Heo J."/>
            <person name="Lee D."/>
            <person name="Han B.-H."/>
            <person name="Hong S.-B."/>
            <person name="Kwon S.-W."/>
        </authorList>
    </citation>
    <scope>NUCLEOTIDE SEQUENCE [LARGE SCALE GENOMIC DNA]</scope>
    <source>
        <strain evidence="5 6">KACC 21253</strain>
    </source>
</reference>
<dbReference type="InterPro" id="IPR018060">
    <property type="entry name" value="HTH_AraC"/>
</dbReference>
<dbReference type="CDD" id="cd06124">
    <property type="entry name" value="cupin_NimR-like_N"/>
    <property type="match status" value="1"/>
</dbReference>
<dbReference type="SMART" id="SM00342">
    <property type="entry name" value="HTH_ARAC"/>
    <property type="match status" value="1"/>
</dbReference>
<proteinExistence type="predicted"/>